<dbReference type="RefSeq" id="XP_012599551.1">
    <property type="nucleotide sequence ID" value="XM_012744097.2"/>
</dbReference>
<dbReference type="GO" id="GO:0006363">
    <property type="term" value="P:termination of RNA polymerase I transcription"/>
    <property type="evidence" value="ECO:0007669"/>
    <property type="project" value="Ensembl"/>
</dbReference>
<dbReference type="GO" id="GO:0003677">
    <property type="term" value="F:DNA binding"/>
    <property type="evidence" value="ECO:0007669"/>
    <property type="project" value="Ensembl"/>
</dbReference>
<feature type="compositionally biased region" description="Basic and acidic residues" evidence="1">
    <location>
        <begin position="124"/>
        <end position="136"/>
    </location>
</feature>
<feature type="compositionally biased region" description="Basic and acidic residues" evidence="1">
    <location>
        <begin position="374"/>
        <end position="394"/>
    </location>
</feature>
<dbReference type="CDD" id="cd00167">
    <property type="entry name" value="SANT"/>
    <property type="match status" value="1"/>
</dbReference>
<keyword evidence="4" id="KW-1185">Reference proteome</keyword>
<dbReference type="EMBL" id="ABDC03014965">
    <property type="status" value="NOT_ANNOTATED_CDS"/>
    <property type="molecule type" value="Genomic_DNA"/>
</dbReference>
<dbReference type="InterPro" id="IPR001005">
    <property type="entry name" value="SANT/Myb"/>
</dbReference>
<reference evidence="3" key="1">
    <citation type="submission" date="2016-12" db="EMBL/GenBank/DDBJ databases">
        <title>Mouse lemur reference genome and diversity panel.</title>
        <authorList>
            <person name="Harris R."/>
            <person name="Larsen P."/>
            <person name="Liu Y."/>
            <person name="Hughes D.S."/>
            <person name="Murali S."/>
            <person name="Raveendran M."/>
            <person name="Korchina V."/>
            <person name="Wang M."/>
            <person name="Jhangiani S."/>
            <person name="Bandaranaike D."/>
            <person name="Bellair M."/>
            <person name="Blankenburg K."/>
            <person name="Chao H."/>
            <person name="Dahdouli M."/>
            <person name="Dinh H."/>
            <person name="Doddapaneni H."/>
            <person name="English A."/>
            <person name="Firestine M."/>
            <person name="Gnanaolivu R."/>
            <person name="Gross S."/>
            <person name="Hernandez B."/>
            <person name="Javaid M."/>
            <person name="Jayaseelan J."/>
            <person name="Jones J."/>
            <person name="Khan Z."/>
            <person name="Kovar C."/>
            <person name="Kurapati P."/>
            <person name="Le B."/>
            <person name="Lee S."/>
            <person name="Li M."/>
            <person name="Mathew T."/>
            <person name="Narasimhan A."/>
            <person name="Ngo D."/>
            <person name="Nguyen L."/>
            <person name="Okwuonu G."/>
            <person name="Ongeri F."/>
            <person name="Osuji N."/>
            <person name="Pu L.-L."/>
            <person name="Puazo M."/>
            <person name="Quiroz J."/>
            <person name="Raj R."/>
            <person name="Rajbhandari K."/>
            <person name="Reid J.G."/>
            <person name="Santibanez J."/>
            <person name="Sexton D."/>
            <person name="Skinner E."/>
            <person name="Vee V."/>
            <person name="Weissenberger G."/>
            <person name="Wu Y."/>
            <person name="Xin Y."/>
            <person name="Han Y."/>
            <person name="Campbell C."/>
            <person name="Brown A."/>
            <person name="Sullivan B."/>
            <person name="Shelton J."/>
            <person name="Brown S."/>
            <person name="Dudchenko O."/>
            <person name="Machol I."/>
            <person name="Durand N."/>
            <person name="Shamim M."/>
            <person name="Lieberman A."/>
            <person name="Muzny D.M."/>
            <person name="Richards S."/>
            <person name="Yoder A."/>
            <person name="Worley K.C."/>
            <person name="Rogers J."/>
            <person name="Gibbs R.A."/>
        </authorList>
    </citation>
    <scope>NUCLEOTIDE SEQUENCE [LARGE SCALE GENOMIC DNA]</scope>
</reference>
<reference evidence="3" key="3">
    <citation type="submission" date="2025-09" db="UniProtKB">
        <authorList>
            <consortium name="Ensembl"/>
        </authorList>
    </citation>
    <scope>IDENTIFICATION</scope>
</reference>
<organism evidence="3 4">
    <name type="scientific">Microcebus murinus</name>
    <name type="common">Gray mouse lemur</name>
    <name type="synonym">Lemur murinus</name>
    <dbReference type="NCBI Taxonomy" id="30608"/>
    <lineage>
        <taxon>Eukaryota</taxon>
        <taxon>Metazoa</taxon>
        <taxon>Chordata</taxon>
        <taxon>Craniata</taxon>
        <taxon>Vertebrata</taxon>
        <taxon>Euteleostomi</taxon>
        <taxon>Mammalia</taxon>
        <taxon>Eutheria</taxon>
        <taxon>Euarchontoglires</taxon>
        <taxon>Primates</taxon>
        <taxon>Strepsirrhini</taxon>
        <taxon>Lemuriformes</taxon>
        <taxon>Cheirogaleidae</taxon>
        <taxon>Microcebus</taxon>
    </lineage>
</organism>
<evidence type="ECO:0000256" key="1">
    <source>
        <dbReference type="SAM" id="MobiDB-lite"/>
    </source>
</evidence>
<evidence type="ECO:0000259" key="2">
    <source>
        <dbReference type="PROSITE" id="PS50090"/>
    </source>
</evidence>
<dbReference type="PROSITE" id="PS50090">
    <property type="entry name" value="MYB_LIKE"/>
    <property type="match status" value="1"/>
</dbReference>
<accession>A0A8B7EW65</accession>
<feature type="compositionally biased region" description="Basic and acidic residues" evidence="1">
    <location>
        <begin position="206"/>
        <end position="217"/>
    </location>
</feature>
<gene>
    <name evidence="3" type="primary">TTF1</name>
</gene>
<dbReference type="AlphaFoldDB" id="A0A8B7EW65"/>
<feature type="compositionally biased region" description="Polar residues" evidence="1">
    <location>
        <begin position="346"/>
        <end position="358"/>
    </location>
</feature>
<dbReference type="PANTHER" id="PTHR46760:SF1">
    <property type="entry name" value="TRANSCRIPTION TERMINATION FACTOR 1"/>
    <property type="match status" value="1"/>
</dbReference>
<dbReference type="Pfam" id="PF13921">
    <property type="entry name" value="Myb_DNA-bind_6"/>
    <property type="match status" value="1"/>
</dbReference>
<proteinExistence type="predicted"/>
<dbReference type="SMART" id="SM00717">
    <property type="entry name" value="SANT"/>
    <property type="match status" value="2"/>
</dbReference>
<dbReference type="GO" id="GO:0001650">
    <property type="term" value="C:fibrillar center"/>
    <property type="evidence" value="ECO:0007669"/>
    <property type="project" value="Ensembl"/>
</dbReference>
<feature type="region of interest" description="Disordered" evidence="1">
    <location>
        <begin position="104"/>
        <end position="149"/>
    </location>
</feature>
<dbReference type="GeneID" id="105859867"/>
<dbReference type="GO" id="GO:0005654">
    <property type="term" value="C:nucleoplasm"/>
    <property type="evidence" value="ECO:0007669"/>
    <property type="project" value="Ensembl"/>
</dbReference>
<sequence length="822" mass="94224">MGRQLIMPAIGSERQLCCYGSVMPRGPEVTRDYFRFHNSSTSGLEDLGGDGFGRNKMEGESSRFEIHTPIFDKKKKKHSVHKERHQKRSHESFRDFSLVSEQTHVTKRKKKRKDFQQLTSSPLKKSEIHDETEKATCTHRKKKRRRHSALGVDEETGAVYVFVDEENTENTRKNSKKGACALRVDTSIEREITKEPAADKLQVVAKSHENESEEPHCKVRKKKKNRRRTGASCDAPWESQHPSVPSPQVDPHQQEPWPSVGLEGSLPEPLVSAKKNKSNKKKRRKSNKQELEALARPECAEGPQAAREVGTALMGLGAPGDAREKARKKKRASVGSGVASADGVSALSQNSENPQSDALESHGPLLKGGKKLGQRREQRSRACSGDEHGEEASRLEPTNEEESNLESAKDSETRYLHEDLRDSGDSDVDLDSAMKQLREFIPNIQERAATTIKRMYRDDLERFKEFKAQGVTIKFGKFSAKENQQLEKNVQEFLSLTGIETADKLLHTDRYPEEKSTITDLKRKYSFRLHIGKGIARPWKLVYYRAKKMFDVYNYKGRYSKEDTEKLQRYHSLHGNDWKKIGEMVARSSLSVALKFSQISARRNRGAWSKEETQKLIKAVEEVILKKMSLKELNEVDPRLQEAPEGRLSIVRERLYRGISWIEVEAKVETRNWMQCKSKWMEILTKRMTNGGNIYHGINALQAKINLIERLYEVNVEDANEIDWEDLANAVGDVPPSYVQTKFYKLKATYVPFWQKKTFPEIIDYLYETRLPLFKEKLKKKMETKCNKIQTPAAPKQVFLLKDIFYSDSEGGRIDSEDSEES</sequence>
<dbReference type="PANTHER" id="PTHR46760">
    <property type="entry name" value="TRANSCRIPTION TERMINATION FACTOR 1"/>
    <property type="match status" value="1"/>
</dbReference>
<feature type="region of interest" description="Disordered" evidence="1">
    <location>
        <begin position="193"/>
        <end position="413"/>
    </location>
</feature>
<dbReference type="Proteomes" id="UP000694394">
    <property type="component" value="Chromosome 10"/>
</dbReference>
<dbReference type="GO" id="GO:0006338">
    <property type="term" value="P:chromatin remodeling"/>
    <property type="evidence" value="ECO:0007669"/>
    <property type="project" value="Ensembl"/>
</dbReference>
<dbReference type="KEGG" id="mmur:105859867"/>
<dbReference type="Ensembl" id="ENSMICT00000063877.1">
    <property type="protein sequence ID" value="ENSMICP00000049107.1"/>
    <property type="gene ID" value="ENSMICG00000044842.1"/>
</dbReference>
<feature type="domain" description="Myb-like" evidence="2">
    <location>
        <begin position="600"/>
        <end position="684"/>
    </location>
</feature>
<dbReference type="FunFam" id="1.10.10.60:FF:000434">
    <property type="entry name" value="Transcription termination factor 1"/>
    <property type="match status" value="1"/>
</dbReference>
<name>A0A8B7EW65_MICMU</name>
<dbReference type="Gene3D" id="1.10.10.60">
    <property type="entry name" value="Homeodomain-like"/>
    <property type="match status" value="2"/>
</dbReference>
<evidence type="ECO:0000313" key="3">
    <source>
        <dbReference type="Ensembl" id="ENSMICP00000049107.1"/>
    </source>
</evidence>
<dbReference type="InterPro" id="IPR009057">
    <property type="entry name" value="Homeodomain-like_sf"/>
</dbReference>
<protein>
    <submittedName>
        <fullName evidence="3">Transcription termination factor 1</fullName>
    </submittedName>
</protein>
<feature type="compositionally biased region" description="Basic and acidic residues" evidence="1">
    <location>
        <begin position="287"/>
        <end position="299"/>
    </location>
</feature>
<evidence type="ECO:0000313" key="4">
    <source>
        <dbReference type="Proteomes" id="UP000694394"/>
    </source>
</evidence>
<dbReference type="RefSeq" id="XP_012599550.1">
    <property type="nucleotide sequence ID" value="XM_012744096.2"/>
</dbReference>
<dbReference type="GO" id="GO:0003682">
    <property type="term" value="F:chromatin binding"/>
    <property type="evidence" value="ECO:0007669"/>
    <property type="project" value="Ensembl"/>
</dbReference>
<dbReference type="CTD" id="7270"/>
<dbReference type="GeneTree" id="ENSGT00940000159729"/>
<dbReference type="OrthoDB" id="5812619at2759"/>
<dbReference type="GO" id="GO:0006361">
    <property type="term" value="P:transcription initiation at RNA polymerase I promoter"/>
    <property type="evidence" value="ECO:0007669"/>
    <property type="project" value="Ensembl"/>
</dbReference>
<dbReference type="InterPro" id="IPR053078">
    <property type="entry name" value="TTF1-like"/>
</dbReference>
<reference evidence="3" key="2">
    <citation type="submission" date="2025-08" db="UniProtKB">
        <authorList>
            <consortium name="Ensembl"/>
        </authorList>
    </citation>
    <scope>IDENTIFICATION</scope>
</reference>
<dbReference type="SUPFAM" id="SSF46689">
    <property type="entry name" value="Homeodomain-like"/>
    <property type="match status" value="2"/>
</dbReference>
<feature type="compositionally biased region" description="Basic residues" evidence="1">
    <location>
        <begin position="137"/>
        <end position="148"/>
    </location>
</feature>
<feature type="compositionally biased region" description="Basic residues" evidence="1">
    <location>
        <begin position="274"/>
        <end position="286"/>
    </location>
</feature>
<feature type="compositionally biased region" description="Basic residues" evidence="1">
    <location>
        <begin position="218"/>
        <end position="229"/>
    </location>
</feature>